<protein>
    <submittedName>
        <fullName evidence="1">Uncharacterized protein</fullName>
    </submittedName>
</protein>
<name>A0A9N9V1G5_9HYPO</name>
<dbReference type="EMBL" id="CABFNQ020000489">
    <property type="protein sequence ID" value="CAH0016845.1"/>
    <property type="molecule type" value="Genomic_DNA"/>
</dbReference>
<reference evidence="1" key="1">
    <citation type="submission" date="2021-10" db="EMBL/GenBank/DDBJ databases">
        <authorList>
            <person name="Piombo E."/>
        </authorList>
    </citation>
    <scope>NUCLEOTIDE SEQUENCE</scope>
</reference>
<gene>
    <name evidence="1" type="ORF">CRHIZ90672A_00017676</name>
</gene>
<accession>A0A9N9V1G5</accession>
<dbReference type="Proteomes" id="UP000696573">
    <property type="component" value="Unassembled WGS sequence"/>
</dbReference>
<organism evidence="1 2">
    <name type="scientific">Clonostachys rhizophaga</name>
    <dbReference type="NCBI Taxonomy" id="160324"/>
    <lineage>
        <taxon>Eukaryota</taxon>
        <taxon>Fungi</taxon>
        <taxon>Dikarya</taxon>
        <taxon>Ascomycota</taxon>
        <taxon>Pezizomycotina</taxon>
        <taxon>Sordariomycetes</taxon>
        <taxon>Hypocreomycetidae</taxon>
        <taxon>Hypocreales</taxon>
        <taxon>Bionectriaceae</taxon>
        <taxon>Clonostachys</taxon>
    </lineage>
</organism>
<comment type="caution">
    <text evidence="1">The sequence shown here is derived from an EMBL/GenBank/DDBJ whole genome shotgun (WGS) entry which is preliminary data.</text>
</comment>
<proteinExistence type="predicted"/>
<sequence>MTIVSKDADGGLEILYGATNGAIEQIDRIDQDRFVVSDVCDCELELLESEMWLLASMSTRDEMDEELKS</sequence>
<dbReference type="AlphaFoldDB" id="A0A9N9V1G5"/>
<evidence type="ECO:0000313" key="2">
    <source>
        <dbReference type="Proteomes" id="UP000696573"/>
    </source>
</evidence>
<evidence type="ECO:0000313" key="1">
    <source>
        <dbReference type="EMBL" id="CAH0016845.1"/>
    </source>
</evidence>
<keyword evidence="2" id="KW-1185">Reference proteome</keyword>